<dbReference type="AlphaFoldDB" id="A0A7S2ZR31"/>
<protein>
    <submittedName>
        <fullName evidence="2">Uncharacterized protein</fullName>
    </submittedName>
</protein>
<evidence type="ECO:0000313" key="3">
    <source>
        <dbReference type="EMBL" id="CAE0045917.1"/>
    </source>
</evidence>
<gene>
    <name evidence="2" type="ORF">RMAR00112_LOCUS13891</name>
    <name evidence="3" type="ORF">RMAR00112_LOCUS13893</name>
</gene>
<feature type="region of interest" description="Disordered" evidence="1">
    <location>
        <begin position="13"/>
        <end position="44"/>
    </location>
</feature>
<evidence type="ECO:0000256" key="1">
    <source>
        <dbReference type="SAM" id="MobiDB-lite"/>
    </source>
</evidence>
<dbReference type="EMBL" id="HBHW01018016">
    <property type="protein sequence ID" value="CAE0045917.1"/>
    <property type="molecule type" value="Transcribed_RNA"/>
</dbReference>
<organism evidence="2">
    <name type="scientific">Rhodosorus marinus</name>
    <dbReference type="NCBI Taxonomy" id="101924"/>
    <lineage>
        <taxon>Eukaryota</taxon>
        <taxon>Rhodophyta</taxon>
        <taxon>Stylonematophyceae</taxon>
        <taxon>Stylonematales</taxon>
        <taxon>Stylonemataceae</taxon>
        <taxon>Rhodosorus</taxon>
    </lineage>
</organism>
<proteinExistence type="predicted"/>
<name>A0A7S2ZR31_9RHOD</name>
<evidence type="ECO:0000313" key="2">
    <source>
        <dbReference type="EMBL" id="CAE0045915.1"/>
    </source>
</evidence>
<accession>A0A7S2ZR31</accession>
<dbReference type="EMBL" id="HBHW01018014">
    <property type="protein sequence ID" value="CAE0045915.1"/>
    <property type="molecule type" value="Transcribed_RNA"/>
</dbReference>
<feature type="compositionally biased region" description="Polar residues" evidence="1">
    <location>
        <begin position="32"/>
        <end position="44"/>
    </location>
</feature>
<sequence length="127" mass="14311">MGRICGEAQCFLSSAPGPKQTEAPTEEEKSSNRGAQRVSQATGNIRISERTHFDMKSAQLIIRHFSREYPTAKLSRRNLLHGVAICDWKFSESGDRPQAMQMHKLFSSHCASGQSLWRPQALKLRPQ</sequence>
<reference evidence="2" key="1">
    <citation type="submission" date="2021-01" db="EMBL/GenBank/DDBJ databases">
        <authorList>
            <person name="Corre E."/>
            <person name="Pelletier E."/>
            <person name="Niang G."/>
            <person name="Scheremetjew M."/>
            <person name="Finn R."/>
            <person name="Kale V."/>
            <person name="Holt S."/>
            <person name="Cochrane G."/>
            <person name="Meng A."/>
            <person name="Brown T."/>
            <person name="Cohen L."/>
        </authorList>
    </citation>
    <scope>NUCLEOTIDE SEQUENCE</scope>
    <source>
        <strain evidence="2">CCMP 769</strain>
    </source>
</reference>